<sequence>MESNKVEKSGNNRPMSKKGRKKSEASTSQTNRTEGKKELKVNQDIILSDSNETDEDWREFFKTYKPRESRSDASSPDEDDGTVAVRSKGRVLKPSPE</sequence>
<dbReference type="AlphaFoldDB" id="A0A392R7Q8"/>
<dbReference type="Proteomes" id="UP000265520">
    <property type="component" value="Unassembled WGS sequence"/>
</dbReference>
<accession>A0A392R7Q8</accession>
<proteinExistence type="predicted"/>
<name>A0A392R7Q8_9FABA</name>
<organism evidence="2 3">
    <name type="scientific">Trifolium medium</name>
    <dbReference type="NCBI Taxonomy" id="97028"/>
    <lineage>
        <taxon>Eukaryota</taxon>
        <taxon>Viridiplantae</taxon>
        <taxon>Streptophyta</taxon>
        <taxon>Embryophyta</taxon>
        <taxon>Tracheophyta</taxon>
        <taxon>Spermatophyta</taxon>
        <taxon>Magnoliopsida</taxon>
        <taxon>eudicotyledons</taxon>
        <taxon>Gunneridae</taxon>
        <taxon>Pentapetalae</taxon>
        <taxon>rosids</taxon>
        <taxon>fabids</taxon>
        <taxon>Fabales</taxon>
        <taxon>Fabaceae</taxon>
        <taxon>Papilionoideae</taxon>
        <taxon>50 kb inversion clade</taxon>
        <taxon>NPAAA clade</taxon>
        <taxon>Hologalegina</taxon>
        <taxon>IRL clade</taxon>
        <taxon>Trifolieae</taxon>
        <taxon>Trifolium</taxon>
    </lineage>
</organism>
<feature type="region of interest" description="Disordered" evidence="1">
    <location>
        <begin position="1"/>
        <end position="97"/>
    </location>
</feature>
<feature type="compositionally biased region" description="Basic and acidic residues" evidence="1">
    <location>
        <begin position="1"/>
        <end position="10"/>
    </location>
</feature>
<reference evidence="2 3" key="1">
    <citation type="journal article" date="2018" name="Front. Plant Sci.">
        <title>Red Clover (Trifolium pratense) and Zigzag Clover (T. medium) - A Picture of Genomic Similarities and Differences.</title>
        <authorList>
            <person name="Dluhosova J."/>
            <person name="Istvanek J."/>
            <person name="Nedelnik J."/>
            <person name="Repkova J."/>
        </authorList>
    </citation>
    <scope>NUCLEOTIDE SEQUENCE [LARGE SCALE GENOMIC DNA]</scope>
    <source>
        <strain evidence="3">cv. 10/8</strain>
        <tissue evidence="2">Leaf</tissue>
    </source>
</reference>
<evidence type="ECO:0000313" key="2">
    <source>
        <dbReference type="EMBL" id="MCI31820.1"/>
    </source>
</evidence>
<evidence type="ECO:0000313" key="3">
    <source>
        <dbReference type="Proteomes" id="UP000265520"/>
    </source>
</evidence>
<dbReference type="EMBL" id="LXQA010190365">
    <property type="protein sequence ID" value="MCI31820.1"/>
    <property type="molecule type" value="Genomic_DNA"/>
</dbReference>
<keyword evidence="3" id="KW-1185">Reference proteome</keyword>
<feature type="compositionally biased region" description="Basic and acidic residues" evidence="1">
    <location>
        <begin position="58"/>
        <end position="71"/>
    </location>
</feature>
<evidence type="ECO:0000256" key="1">
    <source>
        <dbReference type="SAM" id="MobiDB-lite"/>
    </source>
</evidence>
<protein>
    <submittedName>
        <fullName evidence="2">Uncharacterized protein</fullName>
    </submittedName>
</protein>
<comment type="caution">
    <text evidence="2">The sequence shown here is derived from an EMBL/GenBank/DDBJ whole genome shotgun (WGS) entry which is preliminary data.</text>
</comment>
<feature type="non-terminal residue" evidence="2">
    <location>
        <position position="97"/>
    </location>
</feature>